<evidence type="ECO:0000313" key="2">
    <source>
        <dbReference type="EMBL" id="MPD06164.1"/>
    </source>
</evidence>
<evidence type="ECO:0000313" key="3">
    <source>
        <dbReference type="Proteomes" id="UP000324222"/>
    </source>
</evidence>
<comment type="caution">
    <text evidence="2">The sequence shown here is derived from an EMBL/GenBank/DDBJ whole genome shotgun (WGS) entry which is preliminary data.</text>
</comment>
<organism evidence="2 3">
    <name type="scientific">Portunus trituberculatus</name>
    <name type="common">Swimming crab</name>
    <name type="synonym">Neptunus trituberculatus</name>
    <dbReference type="NCBI Taxonomy" id="210409"/>
    <lineage>
        <taxon>Eukaryota</taxon>
        <taxon>Metazoa</taxon>
        <taxon>Ecdysozoa</taxon>
        <taxon>Arthropoda</taxon>
        <taxon>Crustacea</taxon>
        <taxon>Multicrustacea</taxon>
        <taxon>Malacostraca</taxon>
        <taxon>Eumalacostraca</taxon>
        <taxon>Eucarida</taxon>
        <taxon>Decapoda</taxon>
        <taxon>Pleocyemata</taxon>
        <taxon>Brachyura</taxon>
        <taxon>Eubrachyura</taxon>
        <taxon>Portunoidea</taxon>
        <taxon>Portunidae</taxon>
        <taxon>Portuninae</taxon>
        <taxon>Portunus</taxon>
    </lineage>
</organism>
<sequence length="56" mass="6760">MASVKRTSIDLQRKFWTAGTTKRKKTRRKKKSRFSTKLHSPLRTKKIERTMRQIVK</sequence>
<feature type="compositionally biased region" description="Basic residues" evidence="1">
    <location>
        <begin position="21"/>
        <end position="38"/>
    </location>
</feature>
<name>A0A5B7KH43_PORTR</name>
<feature type="region of interest" description="Disordered" evidence="1">
    <location>
        <begin position="18"/>
        <end position="38"/>
    </location>
</feature>
<reference evidence="2 3" key="1">
    <citation type="submission" date="2019-05" db="EMBL/GenBank/DDBJ databases">
        <title>Another draft genome of Portunus trituberculatus and its Hox gene families provides insights of decapod evolution.</title>
        <authorList>
            <person name="Jeong J.-H."/>
            <person name="Song I."/>
            <person name="Kim S."/>
            <person name="Choi T."/>
            <person name="Kim D."/>
            <person name="Ryu S."/>
            <person name="Kim W."/>
        </authorList>
    </citation>
    <scope>NUCLEOTIDE SEQUENCE [LARGE SCALE GENOMIC DNA]</scope>
    <source>
        <tissue evidence="2">Muscle</tissue>
    </source>
</reference>
<dbReference type="EMBL" id="VSRR010149754">
    <property type="protein sequence ID" value="MPD06164.1"/>
    <property type="molecule type" value="Genomic_DNA"/>
</dbReference>
<accession>A0A5B7KH43</accession>
<protein>
    <submittedName>
        <fullName evidence="2">Uncharacterized protein</fullName>
    </submittedName>
</protein>
<dbReference type="Proteomes" id="UP000324222">
    <property type="component" value="Unassembled WGS sequence"/>
</dbReference>
<gene>
    <name evidence="2" type="ORF">E2C01_101956</name>
</gene>
<keyword evidence="3" id="KW-1185">Reference proteome</keyword>
<dbReference type="AlphaFoldDB" id="A0A5B7KH43"/>
<proteinExistence type="predicted"/>
<evidence type="ECO:0000256" key="1">
    <source>
        <dbReference type="SAM" id="MobiDB-lite"/>
    </source>
</evidence>